<evidence type="ECO:0000313" key="9">
    <source>
        <dbReference type="Proteomes" id="UP001370490"/>
    </source>
</evidence>
<comment type="caution">
    <text evidence="8">The sequence shown here is derived from an EMBL/GenBank/DDBJ whole genome shotgun (WGS) entry which is preliminary data.</text>
</comment>
<evidence type="ECO:0000259" key="7">
    <source>
        <dbReference type="Pfam" id="PF00892"/>
    </source>
</evidence>
<dbReference type="Pfam" id="PF00892">
    <property type="entry name" value="EamA"/>
    <property type="match status" value="1"/>
</dbReference>
<feature type="transmembrane region" description="Helical" evidence="6">
    <location>
        <begin position="79"/>
        <end position="100"/>
    </location>
</feature>
<sequence>MAIMSNDFLPFLAMVIVQMGYAVMNVLVKLVLDSGMSPLVLVAYRQVFATIPIAPLAYFLERATTNQLFYFVGLKYSTPTIGCALSNILPAVTFVLAVVCKQETIGLNKKQGQAKVLGTTLCVGGAMLLSFYHGRTIGIGEPSIHLHSSGQTSTTSNSNNSHNNGNMFLGPSLLLASCVAWAGWLIIQARLSEKFAAPYTSTALMCLMACIECVLIAVCFQHNVSAWSLASGIKLVSSIYAGFVGSALACCLMTWCIQRKGALYVSVFSPLLLIIVAILSWALLDEKLYVGTIVGSTLIILGLYAVLWGVNKESEERNNGIIKEAEKDEDNQDLELQSNGKNYTTDFKEDHFIQPI</sequence>
<dbReference type="EMBL" id="JBAMMX010000025">
    <property type="protein sequence ID" value="KAK6915703.1"/>
    <property type="molecule type" value="Genomic_DNA"/>
</dbReference>
<evidence type="ECO:0000256" key="5">
    <source>
        <dbReference type="ARBA" id="ARBA00023136"/>
    </source>
</evidence>
<dbReference type="GO" id="GO:0016020">
    <property type="term" value="C:membrane"/>
    <property type="evidence" value="ECO:0007669"/>
    <property type="project" value="UniProtKB-SubCell"/>
</dbReference>
<dbReference type="AlphaFoldDB" id="A0AAN8UTK6"/>
<keyword evidence="5 6" id="KW-0472">Membrane</keyword>
<evidence type="ECO:0000256" key="1">
    <source>
        <dbReference type="ARBA" id="ARBA00004141"/>
    </source>
</evidence>
<feature type="transmembrane region" description="Helical" evidence="6">
    <location>
        <begin position="39"/>
        <end position="59"/>
    </location>
</feature>
<feature type="transmembrane region" description="Helical" evidence="6">
    <location>
        <begin position="288"/>
        <end position="310"/>
    </location>
</feature>
<proteinExistence type="inferred from homology"/>
<dbReference type="GO" id="GO:0022857">
    <property type="term" value="F:transmembrane transporter activity"/>
    <property type="evidence" value="ECO:0007669"/>
    <property type="project" value="InterPro"/>
</dbReference>
<dbReference type="InterPro" id="IPR037185">
    <property type="entry name" value="EmrE-like"/>
</dbReference>
<feature type="transmembrane region" description="Helical" evidence="6">
    <location>
        <begin position="168"/>
        <end position="187"/>
    </location>
</feature>
<dbReference type="SUPFAM" id="SSF103481">
    <property type="entry name" value="Multidrug resistance efflux transporter EmrE"/>
    <property type="match status" value="2"/>
</dbReference>
<feature type="transmembrane region" description="Helical" evidence="6">
    <location>
        <begin position="112"/>
        <end position="132"/>
    </location>
</feature>
<keyword evidence="3 6" id="KW-0812">Transmembrane</keyword>
<evidence type="ECO:0000313" key="8">
    <source>
        <dbReference type="EMBL" id="KAK6915703.1"/>
    </source>
</evidence>
<name>A0AAN8UTK6_9MAGN</name>
<dbReference type="Proteomes" id="UP001370490">
    <property type="component" value="Unassembled WGS sequence"/>
</dbReference>
<comment type="similarity">
    <text evidence="2 6">Belongs to the drug/metabolite transporter (DMT) superfamily. Plant drug/metabolite exporter (P-DME) (TC 2.A.7.4) family.</text>
</comment>
<comment type="subcellular location">
    <subcellularLocation>
        <location evidence="1 6">Membrane</location>
        <topology evidence="1 6">Multi-pass membrane protein</topology>
    </subcellularLocation>
</comment>
<feature type="transmembrane region" description="Helical" evidence="6">
    <location>
        <begin position="262"/>
        <end position="282"/>
    </location>
</feature>
<evidence type="ECO:0000256" key="4">
    <source>
        <dbReference type="ARBA" id="ARBA00022989"/>
    </source>
</evidence>
<keyword evidence="4 6" id="KW-1133">Transmembrane helix</keyword>
<evidence type="ECO:0000256" key="2">
    <source>
        <dbReference type="ARBA" id="ARBA00007635"/>
    </source>
</evidence>
<keyword evidence="9" id="KW-1185">Reference proteome</keyword>
<organism evidence="8 9">
    <name type="scientific">Dillenia turbinata</name>
    <dbReference type="NCBI Taxonomy" id="194707"/>
    <lineage>
        <taxon>Eukaryota</taxon>
        <taxon>Viridiplantae</taxon>
        <taxon>Streptophyta</taxon>
        <taxon>Embryophyta</taxon>
        <taxon>Tracheophyta</taxon>
        <taxon>Spermatophyta</taxon>
        <taxon>Magnoliopsida</taxon>
        <taxon>eudicotyledons</taxon>
        <taxon>Gunneridae</taxon>
        <taxon>Pentapetalae</taxon>
        <taxon>Dilleniales</taxon>
        <taxon>Dilleniaceae</taxon>
        <taxon>Dillenia</taxon>
    </lineage>
</organism>
<protein>
    <recommendedName>
        <fullName evidence="6">WAT1-related protein</fullName>
    </recommendedName>
</protein>
<feature type="transmembrane region" description="Helical" evidence="6">
    <location>
        <begin position="235"/>
        <end position="255"/>
    </location>
</feature>
<dbReference type="InterPro" id="IPR000620">
    <property type="entry name" value="EamA_dom"/>
</dbReference>
<accession>A0AAN8UTK6</accession>
<gene>
    <name evidence="8" type="ORF">RJ641_020820</name>
</gene>
<feature type="domain" description="EamA" evidence="7">
    <location>
        <begin position="170"/>
        <end position="307"/>
    </location>
</feature>
<dbReference type="InterPro" id="IPR030184">
    <property type="entry name" value="WAT1-related"/>
</dbReference>
<feature type="transmembrane region" description="Helical" evidence="6">
    <location>
        <begin position="199"/>
        <end position="223"/>
    </location>
</feature>
<dbReference type="PANTHER" id="PTHR31218">
    <property type="entry name" value="WAT1-RELATED PROTEIN"/>
    <property type="match status" value="1"/>
</dbReference>
<evidence type="ECO:0000256" key="6">
    <source>
        <dbReference type="RuleBase" id="RU363077"/>
    </source>
</evidence>
<feature type="transmembrane region" description="Helical" evidence="6">
    <location>
        <begin position="12"/>
        <end position="32"/>
    </location>
</feature>
<reference evidence="8 9" key="1">
    <citation type="submission" date="2023-12" db="EMBL/GenBank/DDBJ databases">
        <title>A high-quality genome assembly for Dillenia turbinata (Dilleniales).</title>
        <authorList>
            <person name="Chanderbali A."/>
        </authorList>
    </citation>
    <scope>NUCLEOTIDE SEQUENCE [LARGE SCALE GENOMIC DNA]</scope>
    <source>
        <strain evidence="8">LSX21</strain>
        <tissue evidence="8">Leaf</tissue>
    </source>
</reference>
<evidence type="ECO:0000256" key="3">
    <source>
        <dbReference type="ARBA" id="ARBA00022692"/>
    </source>
</evidence>